<evidence type="ECO:0000256" key="9">
    <source>
        <dbReference type="SAM" id="Phobius"/>
    </source>
</evidence>
<evidence type="ECO:0000313" key="13">
    <source>
        <dbReference type="Proteomes" id="UP001595872"/>
    </source>
</evidence>
<name>A0ABV9U2Q0_9ACTN</name>
<evidence type="ECO:0000259" key="11">
    <source>
        <dbReference type="Pfam" id="PF07730"/>
    </source>
</evidence>
<keyword evidence="9" id="KW-0472">Membrane</keyword>
<feature type="transmembrane region" description="Helical" evidence="9">
    <location>
        <begin position="12"/>
        <end position="33"/>
    </location>
</feature>
<keyword evidence="3" id="KW-0597">Phosphoprotein</keyword>
<dbReference type="PANTHER" id="PTHR24421">
    <property type="entry name" value="NITRATE/NITRITE SENSOR PROTEIN NARX-RELATED"/>
    <property type="match status" value="1"/>
</dbReference>
<dbReference type="RefSeq" id="WP_378258171.1">
    <property type="nucleotide sequence ID" value="NZ_JBHSIT010000006.1"/>
</dbReference>
<dbReference type="EC" id="2.7.13.3" evidence="2"/>
<dbReference type="InterPro" id="IPR036890">
    <property type="entry name" value="HATPase_C_sf"/>
</dbReference>
<keyword evidence="9" id="KW-0812">Transmembrane</keyword>
<feature type="domain" description="Signal transduction histidine kinase subgroup 3 dimerisation and phosphoacceptor" evidence="11">
    <location>
        <begin position="162"/>
        <end position="225"/>
    </location>
</feature>
<evidence type="ECO:0000256" key="4">
    <source>
        <dbReference type="ARBA" id="ARBA00022679"/>
    </source>
</evidence>
<evidence type="ECO:0000256" key="7">
    <source>
        <dbReference type="ARBA" id="ARBA00022840"/>
    </source>
</evidence>
<keyword evidence="4" id="KW-0808">Transferase</keyword>
<feature type="domain" description="Histidine kinase/HSP90-like ATPase" evidence="10">
    <location>
        <begin position="270"/>
        <end position="382"/>
    </location>
</feature>
<keyword evidence="8" id="KW-0902">Two-component regulatory system</keyword>
<dbReference type="PANTHER" id="PTHR24421:SF10">
    <property type="entry name" value="NITRATE_NITRITE SENSOR PROTEIN NARQ"/>
    <property type="match status" value="1"/>
</dbReference>
<accession>A0ABV9U2Q0</accession>
<dbReference type="SUPFAM" id="SSF55874">
    <property type="entry name" value="ATPase domain of HSP90 chaperone/DNA topoisomerase II/histidine kinase"/>
    <property type="match status" value="1"/>
</dbReference>
<feature type="transmembrane region" description="Helical" evidence="9">
    <location>
        <begin position="121"/>
        <end position="142"/>
    </location>
</feature>
<evidence type="ECO:0000259" key="10">
    <source>
        <dbReference type="Pfam" id="PF02518"/>
    </source>
</evidence>
<comment type="catalytic activity">
    <reaction evidence="1">
        <text>ATP + protein L-histidine = ADP + protein N-phospho-L-histidine.</text>
        <dbReference type="EC" id="2.7.13.3"/>
    </reaction>
</comment>
<evidence type="ECO:0000313" key="12">
    <source>
        <dbReference type="EMBL" id="MFC4910123.1"/>
    </source>
</evidence>
<gene>
    <name evidence="12" type="ORF">ACFPCY_22600</name>
</gene>
<evidence type="ECO:0000256" key="5">
    <source>
        <dbReference type="ARBA" id="ARBA00022741"/>
    </source>
</evidence>
<reference evidence="13" key="1">
    <citation type="journal article" date="2019" name="Int. J. Syst. Evol. Microbiol.">
        <title>The Global Catalogue of Microorganisms (GCM) 10K type strain sequencing project: providing services to taxonomists for standard genome sequencing and annotation.</title>
        <authorList>
            <consortium name="The Broad Institute Genomics Platform"/>
            <consortium name="The Broad Institute Genome Sequencing Center for Infectious Disease"/>
            <person name="Wu L."/>
            <person name="Ma J."/>
        </authorList>
    </citation>
    <scope>NUCLEOTIDE SEQUENCE [LARGE SCALE GENOMIC DNA]</scope>
    <source>
        <strain evidence="13">KLKA75</strain>
    </source>
</reference>
<keyword evidence="13" id="KW-1185">Reference proteome</keyword>
<dbReference type="InterPro" id="IPR050482">
    <property type="entry name" value="Sensor_HK_TwoCompSys"/>
</dbReference>
<evidence type="ECO:0000256" key="3">
    <source>
        <dbReference type="ARBA" id="ARBA00022553"/>
    </source>
</evidence>
<organism evidence="12 13">
    <name type="scientific">Actinomadura gamaensis</name>
    <dbReference type="NCBI Taxonomy" id="1763541"/>
    <lineage>
        <taxon>Bacteria</taxon>
        <taxon>Bacillati</taxon>
        <taxon>Actinomycetota</taxon>
        <taxon>Actinomycetes</taxon>
        <taxon>Streptosporangiales</taxon>
        <taxon>Thermomonosporaceae</taxon>
        <taxon>Actinomadura</taxon>
    </lineage>
</organism>
<keyword evidence="5" id="KW-0547">Nucleotide-binding</keyword>
<feature type="transmembrane region" description="Helical" evidence="9">
    <location>
        <begin position="65"/>
        <end position="83"/>
    </location>
</feature>
<feature type="transmembrane region" description="Helical" evidence="9">
    <location>
        <begin position="90"/>
        <end position="109"/>
    </location>
</feature>
<protein>
    <recommendedName>
        <fullName evidence="2">histidine kinase</fullName>
        <ecNumber evidence="2">2.7.13.3</ecNumber>
    </recommendedName>
</protein>
<comment type="caution">
    <text evidence="12">The sequence shown here is derived from an EMBL/GenBank/DDBJ whole genome shotgun (WGS) entry which is preliminary data.</text>
</comment>
<sequence>MAVPVVADVSRVGPLITAAAWLACAAVLVLLAFPRVRQGTVACAAAVASLAVTLLYGGPADNRTALWWMAELIASALTLRLTVRRAPGRAAALGGAAMVVAIAVLPLRLTLHVVPPATARGAVLGCVLCGTVAIVTAATALYPRLLDARRSRAVAAARRAQRLDLARDLHDFVAHDVSGMVVQAQAAQISPDPEVARAALKRIEDAGLRALASMDRTVHMLHETDDDTPRPRPYGLDDLPGLTQRFAESCDARISIDIDVHDPPREVAATAYRLVVEALTNVRRHAPDATAITVTVTEVAGPAVRVHVADNAPARTRRHRTFGGRGLGGLGGGGLGGRWLDGLGGRGLDGLAERVRASGGEFAAGPAPGGRGWEVTAVLPLGRVRSRP</sequence>
<dbReference type="Gene3D" id="3.30.565.10">
    <property type="entry name" value="Histidine kinase-like ATPase, C-terminal domain"/>
    <property type="match status" value="1"/>
</dbReference>
<evidence type="ECO:0000256" key="2">
    <source>
        <dbReference type="ARBA" id="ARBA00012438"/>
    </source>
</evidence>
<dbReference type="Proteomes" id="UP001595872">
    <property type="component" value="Unassembled WGS sequence"/>
</dbReference>
<keyword evidence="9" id="KW-1133">Transmembrane helix</keyword>
<evidence type="ECO:0000256" key="8">
    <source>
        <dbReference type="ARBA" id="ARBA00023012"/>
    </source>
</evidence>
<keyword evidence="6 12" id="KW-0418">Kinase</keyword>
<dbReference type="GO" id="GO:0016301">
    <property type="term" value="F:kinase activity"/>
    <property type="evidence" value="ECO:0007669"/>
    <property type="project" value="UniProtKB-KW"/>
</dbReference>
<keyword evidence="7" id="KW-0067">ATP-binding</keyword>
<proteinExistence type="predicted"/>
<dbReference type="Gene3D" id="1.20.5.1930">
    <property type="match status" value="1"/>
</dbReference>
<dbReference type="Pfam" id="PF02518">
    <property type="entry name" value="HATPase_c"/>
    <property type="match status" value="1"/>
</dbReference>
<dbReference type="InterPro" id="IPR011712">
    <property type="entry name" value="Sig_transdc_His_kin_sub3_dim/P"/>
</dbReference>
<dbReference type="Pfam" id="PF07730">
    <property type="entry name" value="HisKA_3"/>
    <property type="match status" value="1"/>
</dbReference>
<evidence type="ECO:0000256" key="1">
    <source>
        <dbReference type="ARBA" id="ARBA00000085"/>
    </source>
</evidence>
<dbReference type="InterPro" id="IPR003594">
    <property type="entry name" value="HATPase_dom"/>
</dbReference>
<dbReference type="EMBL" id="JBHSIT010000006">
    <property type="protein sequence ID" value="MFC4910123.1"/>
    <property type="molecule type" value="Genomic_DNA"/>
</dbReference>
<evidence type="ECO:0000256" key="6">
    <source>
        <dbReference type="ARBA" id="ARBA00022777"/>
    </source>
</evidence>
<feature type="transmembrane region" description="Helical" evidence="9">
    <location>
        <begin position="40"/>
        <end position="59"/>
    </location>
</feature>